<accession>A0A4U6CYA8</accession>
<dbReference type="AlphaFoldDB" id="A0A4U6CYA8"/>
<name>A0A4U6CYA8_9BACT</name>
<feature type="domain" description="DUF4159" evidence="1">
    <location>
        <begin position="30"/>
        <end position="221"/>
    </location>
</feature>
<gene>
    <name evidence="2" type="ORF">FDK13_25805</name>
</gene>
<dbReference type="Pfam" id="PF13709">
    <property type="entry name" value="DUF4159"/>
    <property type="match status" value="1"/>
</dbReference>
<evidence type="ECO:0000259" key="1">
    <source>
        <dbReference type="Pfam" id="PF13709"/>
    </source>
</evidence>
<proteinExistence type="predicted"/>
<protein>
    <submittedName>
        <fullName evidence="2">DUF4159 domain-containing protein</fullName>
    </submittedName>
</protein>
<evidence type="ECO:0000313" key="3">
    <source>
        <dbReference type="Proteomes" id="UP000304900"/>
    </source>
</evidence>
<dbReference type="RefSeq" id="WP_137342903.1">
    <property type="nucleotide sequence ID" value="NZ_BSQH01000008.1"/>
</dbReference>
<dbReference type="Gene3D" id="3.40.50.12140">
    <property type="entry name" value="Domain of unknown function DUF4159"/>
    <property type="match status" value="1"/>
</dbReference>
<organism evidence="2 3">
    <name type="scientific">Dyadobacter frigoris</name>
    <dbReference type="NCBI Taxonomy" id="2576211"/>
    <lineage>
        <taxon>Bacteria</taxon>
        <taxon>Pseudomonadati</taxon>
        <taxon>Bacteroidota</taxon>
        <taxon>Cytophagia</taxon>
        <taxon>Cytophagales</taxon>
        <taxon>Spirosomataceae</taxon>
        <taxon>Dyadobacter</taxon>
    </lineage>
</organism>
<reference evidence="2 3" key="1">
    <citation type="submission" date="2019-05" db="EMBL/GenBank/DDBJ databases">
        <title>Dyadobacter AR-3-8 sp. nov., isolated from arctic soil.</title>
        <authorList>
            <person name="Chaudhary D.K."/>
        </authorList>
    </citation>
    <scope>NUCLEOTIDE SEQUENCE [LARGE SCALE GENOMIC DNA]</scope>
    <source>
        <strain evidence="2 3">AR-3-8</strain>
    </source>
</reference>
<dbReference type="OrthoDB" id="9804083at2"/>
<sequence>MVKSIFWKKSFLVIILLTAALSGWAQSSLKIAKLKYGGGGDWYANKTSLPNLIRFGNSELKMNINPVEDVVEVGSPDLFTYPFVHMTGHGNVVFTDAEARNLRNYLLAGGFLHIDDNYGLDPFIRREMKKVFPELSFVELPFDHQIYHLKYDFPNGLPKVHEHDGKQPQGFGLIYQGRLLCFYSYECDLGNGWEDQSVYKDPEELRRKALQMGANLLDYAFTIL</sequence>
<dbReference type="InterPro" id="IPR025297">
    <property type="entry name" value="DUF4159"/>
</dbReference>
<keyword evidence="3" id="KW-1185">Reference proteome</keyword>
<comment type="caution">
    <text evidence="2">The sequence shown here is derived from an EMBL/GenBank/DDBJ whole genome shotgun (WGS) entry which is preliminary data.</text>
</comment>
<dbReference type="EMBL" id="SZVO01000014">
    <property type="protein sequence ID" value="TKT88721.1"/>
    <property type="molecule type" value="Genomic_DNA"/>
</dbReference>
<dbReference type="Proteomes" id="UP000304900">
    <property type="component" value="Unassembled WGS sequence"/>
</dbReference>
<evidence type="ECO:0000313" key="2">
    <source>
        <dbReference type="EMBL" id="TKT88721.1"/>
    </source>
</evidence>